<dbReference type="InterPro" id="IPR029479">
    <property type="entry name" value="Nitroreductase"/>
</dbReference>
<keyword evidence="6 7" id="KW-0520">NAD</keyword>
<evidence type="ECO:0000256" key="4">
    <source>
        <dbReference type="ARBA" id="ARBA00022857"/>
    </source>
</evidence>
<dbReference type="Proteomes" id="UP000549250">
    <property type="component" value="Unassembled WGS sequence"/>
</dbReference>
<accession>A0A839T3N6</accession>
<feature type="binding site" evidence="8">
    <location>
        <position position="35"/>
    </location>
    <ligand>
        <name>FMN</name>
        <dbReference type="ChEBI" id="CHEBI:58210"/>
        <note>ligand shared between dimeric partners</note>
    </ligand>
</feature>
<evidence type="ECO:0000256" key="2">
    <source>
        <dbReference type="ARBA" id="ARBA00022630"/>
    </source>
</evidence>
<evidence type="ECO:0000256" key="8">
    <source>
        <dbReference type="PIRSR" id="PIRSR000232-1"/>
    </source>
</evidence>
<protein>
    <recommendedName>
        <fullName evidence="7">Putative NAD(P)H nitroreductase</fullName>
        <ecNumber evidence="7">1.-.-.-</ecNumber>
    </recommendedName>
</protein>
<gene>
    <name evidence="10" type="ORF">FHR87_002015</name>
</gene>
<sequence>MEALELLSGRVSVAGLCEPAPTPEQLDIMFRAALRAPDHALLRPWRFLTIAGEGRERLGELFARALARDPQVQPAALDKARKTPLRAPLLIVVIASPKPHPKVPEIEQLLAAGCAAHGLLLAAHAQGIGAIWRTGEFAYDSFVARGLGLEAHERIIGFIYAGTPEVGLRTAPALERANFVGAWPQ</sequence>
<dbReference type="EC" id="1.-.-.-" evidence="7"/>
<dbReference type="PIRSF" id="PIRSF000232">
    <property type="entry name" value="YdjA"/>
    <property type="match status" value="1"/>
</dbReference>
<reference evidence="10 11" key="1">
    <citation type="submission" date="2020-08" db="EMBL/GenBank/DDBJ databases">
        <title>Genomic Encyclopedia of Type Strains, Phase III (KMG-III): the genomes of soil and plant-associated and newly described type strains.</title>
        <authorList>
            <person name="Whitman W."/>
        </authorList>
    </citation>
    <scope>NUCLEOTIDE SEQUENCE [LARGE SCALE GENOMIC DNA]</scope>
    <source>
        <strain evidence="10 11">CECT 4462</strain>
    </source>
</reference>
<dbReference type="Pfam" id="PF00881">
    <property type="entry name" value="Nitroreductase"/>
    <property type="match status" value="1"/>
</dbReference>
<evidence type="ECO:0000256" key="5">
    <source>
        <dbReference type="ARBA" id="ARBA00023002"/>
    </source>
</evidence>
<dbReference type="SUPFAM" id="SSF55469">
    <property type="entry name" value="FMN-dependent nitroreductase-like"/>
    <property type="match status" value="1"/>
</dbReference>
<feature type="binding site" description="in other chain" evidence="8">
    <location>
        <begin position="10"/>
        <end position="12"/>
    </location>
    <ligand>
        <name>FMN</name>
        <dbReference type="ChEBI" id="CHEBI:58210"/>
        <note>ligand shared between dimeric partners</note>
    </ligand>
</feature>
<feature type="binding site" evidence="8">
    <location>
        <position position="39"/>
    </location>
    <ligand>
        <name>FMN</name>
        <dbReference type="ChEBI" id="CHEBI:58210"/>
        <note>ligand shared between dimeric partners</note>
    </ligand>
</feature>
<dbReference type="AlphaFoldDB" id="A0A839T3N6"/>
<keyword evidence="3 7" id="KW-0288">FMN</keyword>
<evidence type="ECO:0000259" key="9">
    <source>
        <dbReference type="Pfam" id="PF00881"/>
    </source>
</evidence>
<keyword evidence="5 7" id="KW-0560">Oxidoreductase</keyword>
<dbReference type="RefSeq" id="WP_183166548.1">
    <property type="nucleotide sequence ID" value="NZ_JACHXI010000008.1"/>
</dbReference>
<name>A0A839T3N6_AZOMA</name>
<comment type="cofactor">
    <cofactor evidence="8">
        <name>FMN</name>
        <dbReference type="ChEBI" id="CHEBI:58210"/>
    </cofactor>
    <text evidence="8">Binds 1 FMN per subunit.</text>
</comment>
<evidence type="ECO:0000256" key="7">
    <source>
        <dbReference type="PIRNR" id="PIRNR000232"/>
    </source>
</evidence>
<dbReference type="Gene3D" id="3.40.109.10">
    <property type="entry name" value="NADH Oxidase"/>
    <property type="match status" value="1"/>
</dbReference>
<dbReference type="InterPro" id="IPR026021">
    <property type="entry name" value="YdjA-like"/>
</dbReference>
<dbReference type="PANTHER" id="PTHR43821:SF1">
    <property type="entry name" value="NAD(P)H NITROREDUCTASE YDJA-RELATED"/>
    <property type="match status" value="1"/>
</dbReference>
<dbReference type="CDD" id="cd02135">
    <property type="entry name" value="YdjA-like"/>
    <property type="match status" value="1"/>
</dbReference>
<dbReference type="PANTHER" id="PTHR43821">
    <property type="entry name" value="NAD(P)H NITROREDUCTASE YDJA-RELATED"/>
    <property type="match status" value="1"/>
</dbReference>
<organism evidence="10 11">
    <name type="scientific">Azomonas macrocytogenes</name>
    <name type="common">Azotobacter macrocytogenes</name>
    <dbReference type="NCBI Taxonomy" id="69962"/>
    <lineage>
        <taxon>Bacteria</taxon>
        <taxon>Pseudomonadati</taxon>
        <taxon>Pseudomonadota</taxon>
        <taxon>Gammaproteobacteria</taxon>
        <taxon>Pseudomonadales</taxon>
        <taxon>Pseudomonadaceae</taxon>
        <taxon>Azomonas</taxon>
    </lineage>
</organism>
<evidence type="ECO:0000313" key="11">
    <source>
        <dbReference type="Proteomes" id="UP000549250"/>
    </source>
</evidence>
<feature type="binding site" description="in other chain" evidence="8">
    <location>
        <begin position="132"/>
        <end position="134"/>
    </location>
    <ligand>
        <name>FMN</name>
        <dbReference type="ChEBI" id="CHEBI:58210"/>
        <note>ligand shared between dimeric partners</note>
    </ligand>
</feature>
<evidence type="ECO:0000256" key="3">
    <source>
        <dbReference type="ARBA" id="ARBA00022643"/>
    </source>
</evidence>
<dbReference type="InterPro" id="IPR000415">
    <property type="entry name" value="Nitroreductase-like"/>
</dbReference>
<feature type="domain" description="Nitroreductase" evidence="9">
    <location>
        <begin position="18"/>
        <end position="162"/>
    </location>
</feature>
<dbReference type="EMBL" id="JACHXI010000008">
    <property type="protein sequence ID" value="MBB3103619.1"/>
    <property type="molecule type" value="Genomic_DNA"/>
</dbReference>
<keyword evidence="11" id="KW-1185">Reference proteome</keyword>
<proteinExistence type="inferred from homology"/>
<dbReference type="InterPro" id="IPR052530">
    <property type="entry name" value="NAD(P)H_nitroreductase"/>
</dbReference>
<evidence type="ECO:0000313" key="10">
    <source>
        <dbReference type="EMBL" id="MBB3103619.1"/>
    </source>
</evidence>
<comment type="similarity">
    <text evidence="1 7">Belongs to the nitroreductase family.</text>
</comment>
<keyword evidence="2 7" id="KW-0285">Flavoprotein</keyword>
<comment type="caution">
    <text evidence="10">The sequence shown here is derived from an EMBL/GenBank/DDBJ whole genome shotgun (WGS) entry which is preliminary data.</text>
</comment>
<dbReference type="GO" id="GO:0016491">
    <property type="term" value="F:oxidoreductase activity"/>
    <property type="evidence" value="ECO:0007669"/>
    <property type="project" value="UniProtKB-UniRule"/>
</dbReference>
<evidence type="ECO:0000256" key="6">
    <source>
        <dbReference type="ARBA" id="ARBA00023027"/>
    </source>
</evidence>
<keyword evidence="4 7" id="KW-0521">NADP</keyword>
<evidence type="ECO:0000256" key="1">
    <source>
        <dbReference type="ARBA" id="ARBA00007118"/>
    </source>
</evidence>